<feature type="region of interest" description="Disordered" evidence="2">
    <location>
        <begin position="319"/>
        <end position="376"/>
    </location>
</feature>
<reference evidence="4" key="1">
    <citation type="journal article" date="2012" name="Proc. Natl. Acad. Sci. U.S.A.">
        <title>Antigenic diversity is generated by distinct evolutionary mechanisms in African trypanosome species.</title>
        <authorList>
            <person name="Jackson A.P."/>
            <person name="Berry A."/>
            <person name="Aslett M."/>
            <person name="Allison H.C."/>
            <person name="Burton P."/>
            <person name="Vavrova-Anderson J."/>
            <person name="Brown R."/>
            <person name="Browne H."/>
            <person name="Corton N."/>
            <person name="Hauser H."/>
            <person name="Gamble J."/>
            <person name="Gilderthorp R."/>
            <person name="Marcello L."/>
            <person name="McQuillan J."/>
            <person name="Otto T.D."/>
            <person name="Quail M.A."/>
            <person name="Sanders M.J."/>
            <person name="van Tonder A."/>
            <person name="Ginger M.L."/>
            <person name="Field M.C."/>
            <person name="Barry J.D."/>
            <person name="Hertz-Fowler C."/>
            <person name="Berriman M."/>
        </authorList>
    </citation>
    <scope>NUCLEOTIDE SEQUENCE</scope>
    <source>
        <strain evidence="4">Y486</strain>
    </source>
</reference>
<feature type="domain" description="SPRY" evidence="3">
    <location>
        <begin position="973"/>
        <end position="1036"/>
    </location>
</feature>
<accession>G0TZT0</accession>
<protein>
    <recommendedName>
        <fullName evidence="3">SPRY domain-containing protein</fullName>
    </recommendedName>
</protein>
<sequence>MAEVGGRSLLLLQESSGGSVRPGPLRPPPPFTMVAAGTCAESRGRRHMRGDATSGLRDLSAERRACVGEEAAARCRIYLQQLESWKDLRVTAWQGLFGVLPPRGCSTPSRSMSPGTWDGIRLCNNGSSSMSLHTVGCSSLTSPTRGRSVLSSSINTRSQSAERATPHLPLEQYYEGEVQRALRRGLRMHEQTRLRLEEEERRLEMESMWDRLRETKLLLQESRMMQSNAMEQARLAEDRAHVLEAQVNALEETLKSVSSSSKELMSGLRLREEQVEVLSSEIQRLRTEKRALLKEHQVSEAQLRARVSDLQHLLDNAKQRESALSKTVDMPRPSPVRREDAPRGVGNQKSSFDAAEHKTSTGFSGFKQPEAAPGCEADKRHLEVEQKSNNLVESHTSVGQLQQCNEDTARALQEQVARYTTILAARDVSTAATVAQAESDLALHRRRLTELHEEWTRERADMNAHMIVMREEVSRLISEVQSLREGMMRKENECLELTRALCALQNNESKGESDVPKRCLWDSRRSLGTTRSCFGEMHEWRQHQNGRHEGPEKDLCKIQEQRGRSLVNGNEIWTTPHNALCGGQPSNSASDLRTCAHSPCSSPSLMAFGGEEGAKGGMEAFSSKQKQEQCGYHIFSTPQLMRRIDQRLGMHLQQIEVCIRSAESALLRAKECPVQQQREGVDTKGCLSPELQGRYSSFAVECAARLLEAVSVVSTVVLYLESISQKITADDDYRGLDRGLVQCLGDFQRSLHIVIQELERKGPAPENCTSPCVVAQDTLILSLAATLDEKIKLLLSMGEASGADRSPSCRFPPRSLCSCKRLNGECGAAPSLQESPLRKRTCSNGSLEKSLSRQTFAITGGRIGVSECRTRLWRLSLPHIVDSLSCSALGSLDHRDFLAAHRYSTSRSPAPPPCFSFVVRVGANCDDVLIGFADRQLPLEVFNPALNSFSYTNCYFLHLGRGTLYCPLYGLIDASYPTFSSRGPVQAGEEISCVLDTESRTVRFLRGDVDCGLAFEHVSLAQPLVPAFELNSRGCELELL</sequence>
<dbReference type="EMBL" id="HE573024">
    <property type="protein sequence ID" value="CCC50108.1"/>
    <property type="molecule type" value="Genomic_DNA"/>
</dbReference>
<gene>
    <name evidence="4" type="ORF">TVY486_0807150</name>
</gene>
<keyword evidence="1" id="KW-0175">Coiled coil</keyword>
<dbReference type="InterPro" id="IPR043136">
    <property type="entry name" value="B30.2/SPRY_sf"/>
</dbReference>
<evidence type="ECO:0000313" key="4">
    <source>
        <dbReference type="EMBL" id="CCC50108.1"/>
    </source>
</evidence>
<dbReference type="Gene3D" id="2.60.120.920">
    <property type="match status" value="1"/>
</dbReference>
<dbReference type="AlphaFoldDB" id="G0TZT0"/>
<dbReference type="SUPFAM" id="SSF49899">
    <property type="entry name" value="Concanavalin A-like lectins/glucanases"/>
    <property type="match status" value="1"/>
</dbReference>
<dbReference type="InterPro" id="IPR013320">
    <property type="entry name" value="ConA-like_dom_sf"/>
</dbReference>
<dbReference type="VEuPathDB" id="TriTrypDB:TvY486_0807150"/>
<feature type="coiled-coil region" evidence="1">
    <location>
        <begin position="434"/>
        <end position="493"/>
    </location>
</feature>
<evidence type="ECO:0000259" key="3">
    <source>
        <dbReference type="Pfam" id="PF00622"/>
    </source>
</evidence>
<evidence type="ECO:0000256" key="1">
    <source>
        <dbReference type="SAM" id="Coils"/>
    </source>
</evidence>
<evidence type="ECO:0000256" key="2">
    <source>
        <dbReference type="SAM" id="MobiDB-lite"/>
    </source>
</evidence>
<organism evidence="4">
    <name type="scientific">Trypanosoma vivax (strain Y486)</name>
    <dbReference type="NCBI Taxonomy" id="1055687"/>
    <lineage>
        <taxon>Eukaryota</taxon>
        <taxon>Discoba</taxon>
        <taxon>Euglenozoa</taxon>
        <taxon>Kinetoplastea</taxon>
        <taxon>Metakinetoplastina</taxon>
        <taxon>Trypanosomatida</taxon>
        <taxon>Trypanosomatidae</taxon>
        <taxon>Trypanosoma</taxon>
        <taxon>Duttonella</taxon>
    </lineage>
</organism>
<name>G0TZT0_TRYVY</name>
<proteinExistence type="predicted"/>
<dbReference type="InterPro" id="IPR003877">
    <property type="entry name" value="SPRY_dom"/>
</dbReference>
<dbReference type="Pfam" id="PF00622">
    <property type="entry name" value="SPRY"/>
    <property type="match status" value="1"/>
</dbReference>